<comment type="caution">
    <text evidence="2">The sequence shown here is derived from an EMBL/GenBank/DDBJ whole genome shotgun (WGS) entry which is preliminary data.</text>
</comment>
<feature type="compositionally biased region" description="Basic and acidic residues" evidence="1">
    <location>
        <begin position="1"/>
        <end position="12"/>
    </location>
</feature>
<name>A0AAV7TSH0_PLEWA</name>
<reference evidence="2" key="1">
    <citation type="journal article" date="2022" name="bioRxiv">
        <title>Sequencing and chromosome-scale assembly of the giantPleurodeles waltlgenome.</title>
        <authorList>
            <person name="Brown T."/>
            <person name="Elewa A."/>
            <person name="Iarovenko S."/>
            <person name="Subramanian E."/>
            <person name="Araus A.J."/>
            <person name="Petzold A."/>
            <person name="Susuki M."/>
            <person name="Suzuki K.-i.T."/>
            <person name="Hayashi T."/>
            <person name="Toyoda A."/>
            <person name="Oliveira C."/>
            <person name="Osipova E."/>
            <person name="Leigh N.D."/>
            <person name="Simon A."/>
            <person name="Yun M.H."/>
        </authorList>
    </citation>
    <scope>NUCLEOTIDE SEQUENCE</scope>
    <source>
        <strain evidence="2">20211129_DDA</strain>
        <tissue evidence="2">Liver</tissue>
    </source>
</reference>
<accession>A0AAV7TSH0</accession>
<dbReference type="Proteomes" id="UP001066276">
    <property type="component" value="Chromosome 3_2"/>
</dbReference>
<feature type="region of interest" description="Disordered" evidence="1">
    <location>
        <begin position="1"/>
        <end position="44"/>
    </location>
</feature>
<protein>
    <submittedName>
        <fullName evidence="2">Uncharacterized protein</fullName>
    </submittedName>
</protein>
<dbReference type="AlphaFoldDB" id="A0AAV7TSH0"/>
<organism evidence="2 3">
    <name type="scientific">Pleurodeles waltl</name>
    <name type="common">Iberian ribbed newt</name>
    <dbReference type="NCBI Taxonomy" id="8319"/>
    <lineage>
        <taxon>Eukaryota</taxon>
        <taxon>Metazoa</taxon>
        <taxon>Chordata</taxon>
        <taxon>Craniata</taxon>
        <taxon>Vertebrata</taxon>
        <taxon>Euteleostomi</taxon>
        <taxon>Amphibia</taxon>
        <taxon>Batrachia</taxon>
        <taxon>Caudata</taxon>
        <taxon>Salamandroidea</taxon>
        <taxon>Salamandridae</taxon>
        <taxon>Pleurodelinae</taxon>
        <taxon>Pleurodeles</taxon>
    </lineage>
</organism>
<gene>
    <name evidence="2" type="ORF">NDU88_004854</name>
</gene>
<dbReference type="EMBL" id="JANPWB010000006">
    <property type="protein sequence ID" value="KAJ1179620.1"/>
    <property type="molecule type" value="Genomic_DNA"/>
</dbReference>
<evidence type="ECO:0000256" key="1">
    <source>
        <dbReference type="SAM" id="MobiDB-lite"/>
    </source>
</evidence>
<proteinExistence type="predicted"/>
<sequence length="66" mass="7401">MPARQRTSDHRASYGTPPSFRTETTGTGRRLLKTCRRQERGGSGWGALEFWSSMEHAGQFQRSSVG</sequence>
<keyword evidence="3" id="KW-1185">Reference proteome</keyword>
<evidence type="ECO:0000313" key="2">
    <source>
        <dbReference type="EMBL" id="KAJ1179620.1"/>
    </source>
</evidence>
<evidence type="ECO:0000313" key="3">
    <source>
        <dbReference type="Proteomes" id="UP001066276"/>
    </source>
</evidence>